<dbReference type="GO" id="GO:0005634">
    <property type="term" value="C:nucleus"/>
    <property type="evidence" value="ECO:0007669"/>
    <property type="project" value="UniProtKB-SubCell"/>
</dbReference>
<evidence type="ECO:0000256" key="6">
    <source>
        <dbReference type="SAM" id="MobiDB-lite"/>
    </source>
</evidence>
<comment type="subcellular location">
    <subcellularLocation>
        <location evidence="1">Nucleus</location>
    </subcellularLocation>
</comment>
<organism evidence="9 10">
    <name type="scientific">Tortispora caseinolytica NRRL Y-17796</name>
    <dbReference type="NCBI Taxonomy" id="767744"/>
    <lineage>
        <taxon>Eukaryota</taxon>
        <taxon>Fungi</taxon>
        <taxon>Dikarya</taxon>
        <taxon>Ascomycota</taxon>
        <taxon>Saccharomycotina</taxon>
        <taxon>Trigonopsidomycetes</taxon>
        <taxon>Trigonopsidales</taxon>
        <taxon>Trigonopsidaceae</taxon>
        <taxon>Tortispora</taxon>
    </lineage>
</organism>
<dbReference type="PANTHER" id="PTHR15180">
    <property type="entry name" value="GENERAL TRANSCRIPTION FACTOR 3C POLYPEPTIDE 1"/>
    <property type="match status" value="1"/>
</dbReference>
<evidence type="ECO:0000256" key="3">
    <source>
        <dbReference type="ARBA" id="ARBA00023125"/>
    </source>
</evidence>
<protein>
    <submittedName>
        <fullName evidence="9">Uncharacterized protein</fullName>
    </submittedName>
</protein>
<dbReference type="EMBL" id="KV453841">
    <property type="protein sequence ID" value="ODV92130.1"/>
    <property type="molecule type" value="Genomic_DNA"/>
</dbReference>
<dbReference type="GO" id="GO:0000127">
    <property type="term" value="C:transcription factor TFIIIC complex"/>
    <property type="evidence" value="ECO:0007669"/>
    <property type="project" value="InterPro"/>
</dbReference>
<sequence>MLFTPYLAVSILLEDLACDGHSGIDLEELWIRAATVIPGFDPRFKPVIWKWLLSRTKDIRIQLSKVKPSEISNNEFSIDNYALIEQIYKDHIKIAASDEVIWKFLTGKPENENSEITPLLFDILSIVAKCRGAGATVTDIASQTGQDPRSLFSRVSRLVRMGLVIKRPFVQNGVNTNIVTLSKFVKNYNADSDQLTTHTPYTDLSTLCRRIMDSLKSAKNNIRQADDLRHELNCSETSEKRKQFLRAIARLSAHGYLRRVKVQSLADSEKSISDSSILPENAKNQNLIKCIQLLRGNDLPKLEGSLLSDRTSTENDDNEQQLAAYKNTSNTNVTVARSFFSRFYPLELQVYNLVLSSNRSGMTSIDLNDHFAIENSFQRPLSGILERYSLSFNPKKGKSLKGYDFVKVSDTSGKLVVFRCFIAVFAESVGVRLSDSHSLPHYDLYHQATQKGVKKDTKNLDASFKIHMHPIVVSSINGEIHIDWKPSTSLTSSTGAVMKPARPRGRPRKFPKEQAVETELNTLVKRARGRPRKYPIQQANMVEISPTPEIQEEDLGPPSEMEFDQIEQSDNVDDVQESLVTQQQPVDEQEQPVIVFASDTDDDSKPLPKKAKIKRHSEKTYVNVAAEMRQKNIMTLLDESHNVMLLGQNIASRFQERFLSPNDPRIDKRTLMRDIYALENKGLVKKSCVMHSTTTGKNVAKWFLVNASLDINSDYVKGIQEKLLEQEKAKSNITKPLDIIQEDVSYYSIPPISSTYNSHLDNKVDKVIDTINELSEEGSMKASAEISFRARRNIDVKPDIVVLPSSRRQKLARAASGSAQYRAPLGRTRGETDGLKSKSASPKPDTEGSVSPALKQKHARFTRQDADTLLRVVVIIRSFFSPGGGMIDWSLIASIFNHTYSIDFLRTRWAKVRDFYGGSKMIASFNERWEELYIDGYKKGVLGKFDPDNFDVFFYVEYWRNNESKASKIIGVDRLGTHDNIDSLLSQHYIHTDPSVISIETEWNGDIMQESSHVRLLSDILQDASSDVKKMHVLTETCFSYSKESTNSGTGYTDVNSEKALRLIRAIINTPEETYDAAAAEVALSRLGENTVRSSLNMLERIKALVHIQGTADKQIPGRNYVFSERALSLLNSRYHLSLEELHQADMVYMDLEEKCKDGVKLPRIHENASMLALVSLISNHDNVRLERDNIVKGSLVEGYLSRAVDKDKLEFDLTLRGTVPLNSKSVQPSRLSIKKPPIDAINGEVMSWLDVTCKNVNEEFWTKIVCYVLWTIETSPFINLTSLTYKCRYFLTLQEVNYILDFLHDIGCIERGSSNGTILTTDWYRHCFVRGK</sequence>
<dbReference type="GO" id="GO:0003677">
    <property type="term" value="F:DNA binding"/>
    <property type="evidence" value="ECO:0007669"/>
    <property type="project" value="UniProtKB-KW"/>
</dbReference>
<dbReference type="Gene3D" id="1.10.10.10">
    <property type="entry name" value="Winged helix-like DNA-binding domain superfamily/Winged helix DNA-binding domain"/>
    <property type="match status" value="1"/>
</dbReference>
<dbReference type="SUPFAM" id="SSF46785">
    <property type="entry name" value="Winged helix' DNA-binding domain"/>
    <property type="match status" value="1"/>
</dbReference>
<dbReference type="GO" id="GO:0006384">
    <property type="term" value="P:transcription initiation at RNA polymerase III promoter"/>
    <property type="evidence" value="ECO:0007669"/>
    <property type="project" value="InterPro"/>
</dbReference>
<name>A0A1E4TK44_9ASCO</name>
<dbReference type="Pfam" id="PF04182">
    <property type="entry name" value="B-block_TFIIIC"/>
    <property type="match status" value="1"/>
</dbReference>
<feature type="domain" description="Transcription factor tau subunit sfc3/Tfc3 C-terminal" evidence="8">
    <location>
        <begin position="856"/>
        <end position="1285"/>
    </location>
</feature>
<dbReference type="SMART" id="SM00384">
    <property type="entry name" value="AT_hook"/>
    <property type="match status" value="2"/>
</dbReference>
<evidence type="ECO:0000256" key="1">
    <source>
        <dbReference type="ARBA" id="ARBA00004123"/>
    </source>
</evidence>
<accession>A0A1E4TK44</accession>
<dbReference type="InterPro" id="IPR036390">
    <property type="entry name" value="WH_DNA-bd_sf"/>
</dbReference>
<dbReference type="InterPro" id="IPR017956">
    <property type="entry name" value="AT_hook_DNA-bd_motif"/>
</dbReference>
<feature type="region of interest" description="Disordered" evidence="6">
    <location>
        <begin position="491"/>
        <end position="513"/>
    </location>
</feature>
<dbReference type="PANTHER" id="PTHR15180:SF1">
    <property type="entry name" value="GENERAL TRANSCRIPTION FACTOR 3C POLYPEPTIDE 1"/>
    <property type="match status" value="1"/>
</dbReference>
<evidence type="ECO:0000256" key="4">
    <source>
        <dbReference type="ARBA" id="ARBA00023163"/>
    </source>
</evidence>
<dbReference type="InterPro" id="IPR044210">
    <property type="entry name" value="Tfc3-like"/>
</dbReference>
<evidence type="ECO:0000259" key="7">
    <source>
        <dbReference type="Pfam" id="PF04182"/>
    </source>
</evidence>
<dbReference type="InterPro" id="IPR036388">
    <property type="entry name" value="WH-like_DNA-bd_sf"/>
</dbReference>
<keyword evidence="4" id="KW-0804">Transcription</keyword>
<keyword evidence="10" id="KW-1185">Reference proteome</keyword>
<reference evidence="10" key="1">
    <citation type="submission" date="2016-02" db="EMBL/GenBank/DDBJ databases">
        <title>Comparative genomics of biotechnologically important yeasts.</title>
        <authorList>
            <consortium name="DOE Joint Genome Institute"/>
            <person name="Riley R."/>
            <person name="Haridas S."/>
            <person name="Wolfe K.H."/>
            <person name="Lopes M.R."/>
            <person name="Hittinger C.T."/>
            <person name="Goker M."/>
            <person name="Salamov A."/>
            <person name="Wisecaver J."/>
            <person name="Long T.M."/>
            <person name="Aerts A.L."/>
            <person name="Barry K."/>
            <person name="Choi C."/>
            <person name="Clum A."/>
            <person name="Coughlan A.Y."/>
            <person name="Deshpande S."/>
            <person name="Douglass A.P."/>
            <person name="Hanson S.J."/>
            <person name="Klenk H.-P."/>
            <person name="Labutti K."/>
            <person name="Lapidus A."/>
            <person name="Lindquist E."/>
            <person name="Lipzen A."/>
            <person name="Meier-Kolthoff J.P."/>
            <person name="Ohm R.A."/>
            <person name="Otillar R.P."/>
            <person name="Pangilinan J."/>
            <person name="Peng Y."/>
            <person name="Rokas A."/>
            <person name="Rosa C.A."/>
            <person name="Scheuner C."/>
            <person name="Sibirny A.A."/>
            <person name="Slot J.C."/>
            <person name="Stielow J.B."/>
            <person name="Sun H."/>
            <person name="Kurtzman C.P."/>
            <person name="Blackwell M."/>
            <person name="Jeffries T.W."/>
            <person name="Grigoriev I.V."/>
        </authorList>
    </citation>
    <scope>NUCLEOTIDE SEQUENCE [LARGE SCALE GENOMIC DNA]</scope>
    <source>
        <strain evidence="10">NRRL Y-17796</strain>
    </source>
</reference>
<keyword evidence="3" id="KW-0238">DNA-binding</keyword>
<evidence type="ECO:0000313" key="9">
    <source>
        <dbReference type="EMBL" id="ODV92130.1"/>
    </source>
</evidence>
<evidence type="ECO:0000256" key="5">
    <source>
        <dbReference type="ARBA" id="ARBA00023242"/>
    </source>
</evidence>
<dbReference type="Pfam" id="PF20222">
    <property type="entry name" value="DUF6581"/>
    <property type="match status" value="1"/>
</dbReference>
<evidence type="ECO:0000313" key="10">
    <source>
        <dbReference type="Proteomes" id="UP000095023"/>
    </source>
</evidence>
<dbReference type="GO" id="GO:0042791">
    <property type="term" value="P:5S class rRNA transcription by RNA polymerase III"/>
    <property type="evidence" value="ECO:0007669"/>
    <property type="project" value="TreeGrafter"/>
</dbReference>
<feature type="region of interest" description="Disordered" evidence="6">
    <location>
        <begin position="569"/>
        <end position="589"/>
    </location>
</feature>
<feature type="region of interest" description="Disordered" evidence="6">
    <location>
        <begin position="813"/>
        <end position="857"/>
    </location>
</feature>
<feature type="domain" description="B-block binding subunit of TFIIIC" evidence="7">
    <location>
        <begin position="119"/>
        <end position="187"/>
    </location>
</feature>
<dbReference type="OrthoDB" id="68020at2759"/>
<keyword evidence="2" id="KW-0597">Phosphoprotein</keyword>
<dbReference type="InterPro" id="IPR007309">
    <property type="entry name" value="TFIIIC_Bblock-bd"/>
</dbReference>
<dbReference type="InterPro" id="IPR046488">
    <property type="entry name" value="Sfc3/Tfc3_C"/>
</dbReference>
<proteinExistence type="predicted"/>
<evidence type="ECO:0000256" key="2">
    <source>
        <dbReference type="ARBA" id="ARBA00022553"/>
    </source>
</evidence>
<gene>
    <name evidence="9" type="ORF">CANCADRAFT_82656</name>
</gene>
<dbReference type="Proteomes" id="UP000095023">
    <property type="component" value="Unassembled WGS sequence"/>
</dbReference>
<evidence type="ECO:0000259" key="8">
    <source>
        <dbReference type="Pfam" id="PF20222"/>
    </source>
</evidence>
<keyword evidence="5" id="KW-0539">Nucleus</keyword>